<evidence type="ECO:0000256" key="2">
    <source>
        <dbReference type="ARBA" id="ARBA00022617"/>
    </source>
</evidence>
<dbReference type="GO" id="GO:0020037">
    <property type="term" value="F:heme binding"/>
    <property type="evidence" value="ECO:0007669"/>
    <property type="project" value="InterPro"/>
</dbReference>
<keyword evidence="6" id="KW-0732">Signal</keyword>
<evidence type="ECO:0000256" key="1">
    <source>
        <dbReference type="ARBA" id="ARBA00022448"/>
    </source>
</evidence>
<dbReference type="AlphaFoldDB" id="A0A369TF51"/>
<keyword evidence="1" id="KW-0813">Transport</keyword>
<evidence type="ECO:0000313" key="8">
    <source>
        <dbReference type="EMBL" id="RDD63953.1"/>
    </source>
</evidence>
<gene>
    <name evidence="8" type="ORF">DRB17_01090</name>
</gene>
<evidence type="ECO:0000313" key="9">
    <source>
        <dbReference type="Proteomes" id="UP000253941"/>
    </source>
</evidence>
<keyword evidence="5" id="KW-0408">Iron</keyword>
<name>A0A369TF51_9PROT</name>
<dbReference type="Proteomes" id="UP000253941">
    <property type="component" value="Unassembled WGS sequence"/>
</dbReference>
<dbReference type="EMBL" id="QPMH01000001">
    <property type="protein sequence ID" value="RDD63953.1"/>
    <property type="molecule type" value="Genomic_DNA"/>
</dbReference>
<keyword evidence="3" id="KW-0479">Metal-binding</keyword>
<dbReference type="InterPro" id="IPR019020">
    <property type="entry name" value="Cyt-c552/DMSO_Rdtase_haem-bd"/>
</dbReference>
<keyword evidence="9" id="KW-1185">Reference proteome</keyword>
<sequence>MGVGFFASGVVAGPAMAASPADWTQIPARTVTLFYPGQSSYQWLRSRAHPGARMVWNGAACLNCHSGTERGRGRHMDGGMRRGMRQGMRWRPPTAAKMGRDIVDGGPLEPTPIPGKNGVLNLSVQAAYDAENLYLRFQWRTNLDRPGRMHNYMRFDGEKWAFYGGPRSSESVASGEEPPLYEDRLAIMIDDGSVPGFRTQGCWLTCHRGMRDMPGEATKAEVKAHPLIGETGLGRSDVRKYLPDSRTDAAASWDKTKSAQAIADIKGAGGFVDLMQWRAHRSNPIEMADDGYVLEYRLSDEGKGPYGWNVDRETMTPKYMFDPDKVGMKVLTVDDIGDPAKPYALIREENAVPYDADADWEEGDVLPGRLLSRVDATGSASDNSRVHGEWDDGVWTVEWTRKLDTGHSGDDKILREGRTYTFGFAVHDDNVTTRFHFVSFPIQFGIGSPGQIQATRLR</sequence>
<protein>
    <recommendedName>
        <fullName evidence="7">Cytochrome c-552/DMSO reductase-like haem-binding domain-containing protein</fullName>
    </recommendedName>
</protein>
<dbReference type="CDD" id="cd09625">
    <property type="entry name" value="DOMON_like_cytochrome"/>
    <property type="match status" value="1"/>
</dbReference>
<evidence type="ECO:0000256" key="5">
    <source>
        <dbReference type="ARBA" id="ARBA00023004"/>
    </source>
</evidence>
<dbReference type="GO" id="GO:0046872">
    <property type="term" value="F:metal ion binding"/>
    <property type="evidence" value="ECO:0007669"/>
    <property type="project" value="UniProtKB-KW"/>
</dbReference>
<organism evidence="8 9">
    <name type="scientific">Ferruginivarius sediminum</name>
    <dbReference type="NCBI Taxonomy" id="2661937"/>
    <lineage>
        <taxon>Bacteria</taxon>
        <taxon>Pseudomonadati</taxon>
        <taxon>Pseudomonadota</taxon>
        <taxon>Alphaproteobacteria</taxon>
        <taxon>Rhodospirillales</taxon>
        <taxon>Rhodospirillaceae</taxon>
        <taxon>Ferruginivarius</taxon>
    </lineage>
</organism>
<reference evidence="8 9" key="1">
    <citation type="submission" date="2018-07" db="EMBL/GenBank/DDBJ databases">
        <title>Venubactetium sediminum gen. nov., sp. nov., isolated from a marine solar saltern.</title>
        <authorList>
            <person name="Wang S."/>
        </authorList>
    </citation>
    <scope>NUCLEOTIDE SEQUENCE [LARGE SCALE GENOMIC DNA]</scope>
    <source>
        <strain evidence="8 9">WD2A32</strain>
    </source>
</reference>
<feature type="signal peptide" evidence="6">
    <location>
        <begin position="1"/>
        <end position="17"/>
    </location>
</feature>
<dbReference type="SMART" id="SM00887">
    <property type="entry name" value="EB_dh"/>
    <property type="match status" value="1"/>
</dbReference>
<evidence type="ECO:0000256" key="6">
    <source>
        <dbReference type="SAM" id="SignalP"/>
    </source>
</evidence>
<feature type="chain" id="PRO_5016844453" description="Cytochrome c-552/DMSO reductase-like haem-binding domain-containing protein" evidence="6">
    <location>
        <begin position="18"/>
        <end position="458"/>
    </location>
</feature>
<evidence type="ECO:0000256" key="3">
    <source>
        <dbReference type="ARBA" id="ARBA00022723"/>
    </source>
</evidence>
<dbReference type="Gene3D" id="2.60.40.1190">
    <property type="match status" value="1"/>
</dbReference>
<keyword evidence="2" id="KW-0349">Heme</keyword>
<evidence type="ECO:0000259" key="7">
    <source>
        <dbReference type="SMART" id="SM00887"/>
    </source>
</evidence>
<comment type="caution">
    <text evidence="8">The sequence shown here is derived from an EMBL/GenBank/DDBJ whole genome shotgun (WGS) entry which is preliminary data.</text>
</comment>
<keyword evidence="4" id="KW-0249">Electron transport</keyword>
<proteinExistence type="predicted"/>
<feature type="domain" description="Cytochrome c-552/DMSO reductase-like haem-binding" evidence="7">
    <location>
        <begin position="20"/>
        <end position="439"/>
    </location>
</feature>
<dbReference type="Pfam" id="PF09459">
    <property type="entry name" value="EB_dh"/>
    <property type="match status" value="1"/>
</dbReference>
<evidence type="ECO:0000256" key="4">
    <source>
        <dbReference type="ARBA" id="ARBA00022982"/>
    </source>
</evidence>
<accession>A0A369TF51</accession>